<reference evidence="4" key="1">
    <citation type="journal article" date="2023" name="Commun. Biol.">
        <title>Genome analysis of Parmales, the sister group of diatoms, reveals the evolutionary specialization of diatoms from phago-mixotrophs to photoautotrophs.</title>
        <authorList>
            <person name="Ban H."/>
            <person name="Sato S."/>
            <person name="Yoshikawa S."/>
            <person name="Yamada K."/>
            <person name="Nakamura Y."/>
            <person name="Ichinomiya M."/>
            <person name="Sato N."/>
            <person name="Blanc-Mathieu R."/>
            <person name="Endo H."/>
            <person name="Kuwata A."/>
            <person name="Ogata H."/>
        </authorList>
    </citation>
    <scope>NUCLEOTIDE SEQUENCE [LARGE SCALE GENOMIC DNA]</scope>
    <source>
        <strain evidence="4">NIES 3701</strain>
    </source>
</reference>
<feature type="compositionally biased region" description="Pro residues" evidence="1">
    <location>
        <begin position="75"/>
        <end position="89"/>
    </location>
</feature>
<feature type="region of interest" description="Disordered" evidence="1">
    <location>
        <begin position="853"/>
        <end position="916"/>
    </location>
</feature>
<dbReference type="InterPro" id="IPR043519">
    <property type="entry name" value="NT_sf"/>
</dbReference>
<feature type="region of interest" description="Disordered" evidence="1">
    <location>
        <begin position="296"/>
        <end position="334"/>
    </location>
</feature>
<feature type="compositionally biased region" description="Basic and acidic residues" evidence="1">
    <location>
        <begin position="378"/>
        <end position="396"/>
    </location>
</feature>
<dbReference type="GO" id="GO:0003729">
    <property type="term" value="F:mRNA binding"/>
    <property type="evidence" value="ECO:0007669"/>
    <property type="project" value="TreeGrafter"/>
</dbReference>
<evidence type="ECO:0000259" key="2">
    <source>
        <dbReference type="Pfam" id="PF22600"/>
    </source>
</evidence>
<evidence type="ECO:0000313" key="4">
    <source>
        <dbReference type="Proteomes" id="UP001165085"/>
    </source>
</evidence>
<dbReference type="GO" id="GO:0031499">
    <property type="term" value="C:TRAMP complex"/>
    <property type="evidence" value="ECO:0007669"/>
    <property type="project" value="TreeGrafter"/>
</dbReference>
<feature type="region of interest" description="Disordered" evidence="1">
    <location>
        <begin position="424"/>
        <end position="464"/>
    </location>
</feature>
<protein>
    <recommendedName>
        <fullName evidence="2">Poly(A) RNA polymerase mitochondrial-like central palm domain-containing protein</fullName>
    </recommendedName>
</protein>
<feature type="region of interest" description="Disordered" evidence="1">
    <location>
        <begin position="58"/>
        <end position="96"/>
    </location>
</feature>
<proteinExistence type="predicted"/>
<dbReference type="PANTHER" id="PTHR23092:SF15">
    <property type="entry name" value="INACTIVE NON-CANONICAL POLY(A) RNA POLYMERASE PROTEIN TRF4-2-RELATED"/>
    <property type="match status" value="1"/>
</dbReference>
<dbReference type="InterPro" id="IPR045862">
    <property type="entry name" value="Trf4-like"/>
</dbReference>
<dbReference type="Gene3D" id="3.30.460.10">
    <property type="entry name" value="Beta Polymerase, domain 2"/>
    <property type="match status" value="1"/>
</dbReference>
<feature type="region of interest" description="Disordered" evidence="1">
    <location>
        <begin position="658"/>
        <end position="681"/>
    </location>
</feature>
<feature type="compositionally biased region" description="Basic residues" evidence="1">
    <location>
        <begin position="322"/>
        <end position="334"/>
    </location>
</feature>
<dbReference type="CDD" id="cd05402">
    <property type="entry name" value="NT_PAP_TUTase"/>
    <property type="match status" value="1"/>
</dbReference>
<dbReference type="OrthoDB" id="273917at2759"/>
<gene>
    <name evidence="3" type="ORF">TrST_g5619</name>
</gene>
<dbReference type="SUPFAM" id="SSF81631">
    <property type="entry name" value="PAP/OAS1 substrate-binding domain"/>
    <property type="match status" value="1"/>
</dbReference>
<feature type="domain" description="Poly(A) RNA polymerase mitochondrial-like central palm" evidence="2">
    <location>
        <begin position="500"/>
        <end position="619"/>
    </location>
</feature>
<dbReference type="Gene3D" id="1.10.1410.10">
    <property type="match status" value="1"/>
</dbReference>
<dbReference type="SUPFAM" id="SSF81301">
    <property type="entry name" value="Nucleotidyltransferase"/>
    <property type="match status" value="1"/>
</dbReference>
<dbReference type="GO" id="GO:1990817">
    <property type="term" value="F:poly(A) RNA polymerase activity"/>
    <property type="evidence" value="ECO:0007669"/>
    <property type="project" value="InterPro"/>
</dbReference>
<name>A0A9W6ZI31_9STRA</name>
<comment type="caution">
    <text evidence="3">The sequence shown here is derived from an EMBL/GenBank/DDBJ whole genome shotgun (WGS) entry which is preliminary data.</text>
</comment>
<feature type="compositionally biased region" description="Basic residues" evidence="1">
    <location>
        <begin position="397"/>
        <end position="408"/>
    </location>
</feature>
<dbReference type="PANTHER" id="PTHR23092">
    <property type="entry name" value="POLY(A) RNA POLYMERASE"/>
    <property type="match status" value="1"/>
</dbReference>
<feature type="compositionally biased region" description="Basic and acidic residues" evidence="1">
    <location>
        <begin position="296"/>
        <end position="315"/>
    </location>
</feature>
<dbReference type="Proteomes" id="UP001165085">
    <property type="component" value="Unassembled WGS sequence"/>
</dbReference>
<dbReference type="EMBL" id="BRXY01000011">
    <property type="protein sequence ID" value="GMH52481.1"/>
    <property type="molecule type" value="Genomic_DNA"/>
</dbReference>
<feature type="compositionally biased region" description="Polar residues" evidence="1">
    <location>
        <begin position="889"/>
        <end position="899"/>
    </location>
</feature>
<accession>A0A9W6ZI31</accession>
<feature type="compositionally biased region" description="Polar residues" evidence="1">
    <location>
        <begin position="829"/>
        <end position="843"/>
    </location>
</feature>
<dbReference type="GO" id="GO:0005730">
    <property type="term" value="C:nucleolus"/>
    <property type="evidence" value="ECO:0007669"/>
    <property type="project" value="TreeGrafter"/>
</dbReference>
<evidence type="ECO:0000313" key="3">
    <source>
        <dbReference type="EMBL" id="GMH52481.1"/>
    </source>
</evidence>
<feature type="compositionally biased region" description="Polar residues" evidence="1">
    <location>
        <begin position="447"/>
        <end position="464"/>
    </location>
</feature>
<dbReference type="InterPro" id="IPR054708">
    <property type="entry name" value="MTPAP-like_central"/>
</dbReference>
<organism evidence="3 4">
    <name type="scientific">Triparma strigata</name>
    <dbReference type="NCBI Taxonomy" id="1606541"/>
    <lineage>
        <taxon>Eukaryota</taxon>
        <taxon>Sar</taxon>
        <taxon>Stramenopiles</taxon>
        <taxon>Ochrophyta</taxon>
        <taxon>Bolidophyceae</taxon>
        <taxon>Parmales</taxon>
        <taxon>Triparmaceae</taxon>
        <taxon>Triparma</taxon>
    </lineage>
</organism>
<evidence type="ECO:0000256" key="1">
    <source>
        <dbReference type="SAM" id="MobiDB-lite"/>
    </source>
</evidence>
<dbReference type="Pfam" id="PF22600">
    <property type="entry name" value="MTPAP-like_central"/>
    <property type="match status" value="1"/>
</dbReference>
<dbReference type="GO" id="GO:0031123">
    <property type="term" value="P:RNA 3'-end processing"/>
    <property type="evidence" value="ECO:0007669"/>
    <property type="project" value="TreeGrafter"/>
</dbReference>
<dbReference type="AlphaFoldDB" id="A0A9W6ZI31"/>
<sequence length="1050" mass="117124">MSDKSCASRGTSSANHIGVCSDKPFIQLLLQLLSRQLRHTKLLEIKIEGRGGLKECYERNESRTRSRSDSISSPSTPPLPCPQSPPPASYPQTPRDIDTGLELLETLRFFSSSPNTPIDAFTLLLSDGISMSSLANKLIRYWKGAKDGSQEYWCKSQPKGNLNRPGLDTQPAWIPADVTKLPLHILVLARLEVGVYQNAVGKNPLTPLHTTRERCTNLVKFSASLPENDLQNLFLTLPSPPPSIPSLLLMPYQYLLSFGKSSDGSWGAEAGRRGEWVARKIEEVRGEEVRRELLQEERKEAADGSEKENGRERTRSISSSSKSKKHKHQKKKQLKQAIKNLVDTSILTPVFSQIEKIEKAKRTSYNNERKRLKDLEKSAREEVKRREELEKEEETRKAKKKKKKKKKKPIDVGVGLEISDNLVGWRSGGESEQTPSDIGTDDPGGNFPSSISLTSSLETPSVVGTSDNGRNWGRVCRILKKDIGRFIVKRDAALVERRRGRNMLLRAIKSVVSQTILLKNDYDVTPYGSCLTGLDLPSSDLDIVISKIKPDVVRPLKKEKKVVRERIRRERVEQQKKDEMELPYRIEQLAAKLSEEGWAVQVKPITTTAVPLIKLLADPTMVPEEFMDRIPGQFEGEFRADKVAKEREVELEEEEEFQFGNFSPSQLPPPPISPTQRFGYDKPPLSPHSPCLSWRGADITNNLVSVDITFDVGHHGGIASSDYAEKVVKDGSKDDLFDGDNGDNIIFQVIIVLKEFLAQKHLNEPFTGGLSSYGLMLMVVAIVKQAKWRLSVMRKRRKSMSEALRQQEQHGNTSGSEGSFTVIDEVMSEQPNPGKSTAKSAAVQQIAPRPMRSWSDIARGSSADSGDSGGVKAMPMSLPDRSTEIGLIRSTNSSPSTTKLYPGPKQAGEVSEGEDEETWRKIDKILENSLSPEGKLTVGGILMHFLYFYGTIFDAYSLMIDPKEKTGVPTNRTDDRETLDPETGLPSHDPVVILNPLAKGEYSNVAKSCFAFQSLQWFFTNSFHTLELASKNGTHMTSSDIVLLDLIISF</sequence>
<feature type="region of interest" description="Disordered" evidence="1">
    <location>
        <begin position="828"/>
        <end position="847"/>
    </location>
</feature>
<feature type="compositionally biased region" description="Basic and acidic residues" evidence="1">
    <location>
        <begin position="58"/>
        <end position="68"/>
    </location>
</feature>
<keyword evidence="4" id="KW-1185">Reference proteome</keyword>
<feature type="region of interest" description="Disordered" evidence="1">
    <location>
        <begin position="378"/>
        <end position="410"/>
    </location>
</feature>
<dbReference type="GO" id="GO:0043634">
    <property type="term" value="P:polyadenylation-dependent ncRNA catabolic process"/>
    <property type="evidence" value="ECO:0007669"/>
    <property type="project" value="TreeGrafter"/>
</dbReference>